<sequence length="419" mass="47268">MTSPEKSCDSASTQPPADTPSELQAAKERADWDRVSQIYDQCLTAASDSEPYLPDILPGFLAEVLARVSANYFGAEDQFVRDAENVLASRSARDVTPSKLSFNELYADTNFIRLPAYKDAPGVRRRPTPFEATVETARRLRDLNSVESVLKDVTEGAILGGSASYGRFFNVKGAISGKASDLDLLIVIDDFAHLADMCKQFEKVRSADAYAVERLVHRAQSFVHNGVHLQGFPIFSGKVTFWSSVADPVMKGSSVDSKYDVSIHVASRPVMDHILLRDMPRISVEPAGKIRMTSDFRETQPSRLDHQRNFGGGDLRLAIETEPLGESFLRRSHTYFIDDRDRYYPGMFQNLILPQFDVRWGSTSLRRGVDSFRWKMVERLRYEQRVRPHDLLRLSLSHTRSQVFAPHTIRSVDNSTHMS</sequence>
<dbReference type="Proteomes" id="UP001151002">
    <property type="component" value="Unassembled WGS sequence"/>
</dbReference>
<organism evidence="2 3">
    <name type="scientific">Paractinoplanes pyxinae</name>
    <dbReference type="NCBI Taxonomy" id="2997416"/>
    <lineage>
        <taxon>Bacteria</taxon>
        <taxon>Bacillati</taxon>
        <taxon>Actinomycetota</taxon>
        <taxon>Actinomycetes</taxon>
        <taxon>Micromonosporales</taxon>
        <taxon>Micromonosporaceae</taxon>
        <taxon>Paractinoplanes</taxon>
    </lineage>
</organism>
<evidence type="ECO:0000256" key="1">
    <source>
        <dbReference type="SAM" id="MobiDB-lite"/>
    </source>
</evidence>
<dbReference type="EMBL" id="JAPNTZ010000032">
    <property type="protein sequence ID" value="MCY1145737.1"/>
    <property type="molecule type" value="Genomic_DNA"/>
</dbReference>
<evidence type="ECO:0000313" key="3">
    <source>
        <dbReference type="Proteomes" id="UP001151002"/>
    </source>
</evidence>
<feature type="region of interest" description="Disordered" evidence="1">
    <location>
        <begin position="1"/>
        <end position="29"/>
    </location>
</feature>
<gene>
    <name evidence="2" type="ORF">OWR29_47730</name>
</gene>
<protein>
    <submittedName>
        <fullName evidence="2">Uncharacterized protein</fullName>
    </submittedName>
</protein>
<reference evidence="2" key="1">
    <citation type="submission" date="2022-11" db="EMBL/GenBank/DDBJ databases">
        <authorList>
            <person name="Somphong A."/>
            <person name="Phongsopitanun W."/>
        </authorList>
    </citation>
    <scope>NUCLEOTIDE SEQUENCE</scope>
    <source>
        <strain evidence="2">Pm04-4</strain>
    </source>
</reference>
<proteinExistence type="predicted"/>
<dbReference type="RefSeq" id="WP_267570353.1">
    <property type="nucleotide sequence ID" value="NZ_JAPNTZ010000032.1"/>
</dbReference>
<evidence type="ECO:0000313" key="2">
    <source>
        <dbReference type="EMBL" id="MCY1145737.1"/>
    </source>
</evidence>
<name>A0ABT4BIB7_9ACTN</name>
<keyword evidence="3" id="KW-1185">Reference proteome</keyword>
<accession>A0ABT4BIB7</accession>
<comment type="caution">
    <text evidence="2">The sequence shown here is derived from an EMBL/GenBank/DDBJ whole genome shotgun (WGS) entry which is preliminary data.</text>
</comment>
<feature type="compositionally biased region" description="Polar residues" evidence="1">
    <location>
        <begin position="1"/>
        <end position="16"/>
    </location>
</feature>